<dbReference type="Proteomes" id="UP001151760">
    <property type="component" value="Unassembled WGS sequence"/>
</dbReference>
<name>A0ABQ5B286_9ASTR</name>
<keyword evidence="2" id="KW-1185">Reference proteome</keyword>
<organism evidence="1 2">
    <name type="scientific">Tanacetum coccineum</name>
    <dbReference type="NCBI Taxonomy" id="301880"/>
    <lineage>
        <taxon>Eukaryota</taxon>
        <taxon>Viridiplantae</taxon>
        <taxon>Streptophyta</taxon>
        <taxon>Embryophyta</taxon>
        <taxon>Tracheophyta</taxon>
        <taxon>Spermatophyta</taxon>
        <taxon>Magnoliopsida</taxon>
        <taxon>eudicotyledons</taxon>
        <taxon>Gunneridae</taxon>
        <taxon>Pentapetalae</taxon>
        <taxon>asterids</taxon>
        <taxon>campanulids</taxon>
        <taxon>Asterales</taxon>
        <taxon>Asteraceae</taxon>
        <taxon>Asteroideae</taxon>
        <taxon>Anthemideae</taxon>
        <taxon>Anthemidinae</taxon>
        <taxon>Tanacetum</taxon>
    </lineage>
</organism>
<reference evidence="1" key="2">
    <citation type="submission" date="2022-01" db="EMBL/GenBank/DDBJ databases">
        <authorList>
            <person name="Yamashiro T."/>
            <person name="Shiraishi A."/>
            <person name="Satake H."/>
            <person name="Nakayama K."/>
        </authorList>
    </citation>
    <scope>NUCLEOTIDE SEQUENCE</scope>
</reference>
<evidence type="ECO:0000313" key="2">
    <source>
        <dbReference type="Proteomes" id="UP001151760"/>
    </source>
</evidence>
<accession>A0ABQ5B286</accession>
<comment type="caution">
    <text evidence="1">The sequence shown here is derived from an EMBL/GenBank/DDBJ whole genome shotgun (WGS) entry which is preliminary data.</text>
</comment>
<gene>
    <name evidence="1" type="ORF">Tco_0843492</name>
</gene>
<sequence>MMVMIKIVAVGEDEGDAAGAVVVTRWRWMRGGWCSGDDGDVVVVVMVAGAWVEETNDVHTYQEQGRSRKKPRKLKFDINLPSMHFCKPIKQILEGELKFWPTCDSNLKECNRGHEMYEMNKEGDLKNVKDPRERSFDNYKWMFDLEINQLADEYELGIGKKGHMLEDIWENCRKVQGDNTYWWHDKKSEEDERPKIGVE</sequence>
<evidence type="ECO:0000313" key="1">
    <source>
        <dbReference type="EMBL" id="GJT09030.1"/>
    </source>
</evidence>
<reference evidence="1" key="1">
    <citation type="journal article" date="2022" name="Int. J. Mol. Sci.">
        <title>Draft Genome of Tanacetum Coccineum: Genomic Comparison of Closely Related Tanacetum-Family Plants.</title>
        <authorList>
            <person name="Yamashiro T."/>
            <person name="Shiraishi A."/>
            <person name="Nakayama K."/>
            <person name="Satake H."/>
        </authorList>
    </citation>
    <scope>NUCLEOTIDE SEQUENCE</scope>
</reference>
<protein>
    <submittedName>
        <fullName evidence="1">Uncharacterized protein</fullName>
    </submittedName>
</protein>
<dbReference type="EMBL" id="BQNB010012877">
    <property type="protein sequence ID" value="GJT09030.1"/>
    <property type="molecule type" value="Genomic_DNA"/>
</dbReference>
<proteinExistence type="predicted"/>